<evidence type="ECO:0000313" key="7">
    <source>
        <dbReference type="EMBL" id="AJC19562.1"/>
    </source>
</evidence>
<evidence type="ECO:0000313" key="10">
    <source>
        <dbReference type="Proteomes" id="UP000254589"/>
    </source>
</evidence>
<comment type="catalytic activity">
    <reaction evidence="3 4">
        <text>[thioredoxin]-disulfide + L-methionine + H2O = L-methionine (S)-S-oxide + [thioredoxin]-dithiol</text>
        <dbReference type="Rhea" id="RHEA:19993"/>
        <dbReference type="Rhea" id="RHEA-COMP:10698"/>
        <dbReference type="Rhea" id="RHEA-COMP:10700"/>
        <dbReference type="ChEBI" id="CHEBI:15377"/>
        <dbReference type="ChEBI" id="CHEBI:29950"/>
        <dbReference type="ChEBI" id="CHEBI:50058"/>
        <dbReference type="ChEBI" id="CHEBI:57844"/>
        <dbReference type="ChEBI" id="CHEBI:58772"/>
        <dbReference type="EC" id="1.8.4.11"/>
    </reaction>
</comment>
<name>A0AAJ5D235_PANPU</name>
<protein>
    <recommendedName>
        <fullName evidence="4">Peptide methionine sulfoxide reductase MsrA</fullName>
        <shortName evidence="4">Protein-methionine-S-oxide reductase</shortName>
        <ecNumber evidence="4">1.8.4.11</ecNumber>
    </recommendedName>
    <alternativeName>
        <fullName evidence="4">Peptide-methionine (S)-S-oxide reductase</fullName>
        <shortName evidence="4">Peptide Met(O) reductase</shortName>
    </alternativeName>
</protein>
<feature type="active site" evidence="4">
    <location>
        <position position="88"/>
    </location>
</feature>
<dbReference type="EC" id="1.8.4.11" evidence="4"/>
<evidence type="ECO:0000256" key="1">
    <source>
        <dbReference type="ARBA" id="ARBA00023002"/>
    </source>
</evidence>
<organism evidence="8 10">
    <name type="scientific">Pandoraea pulmonicola</name>
    <dbReference type="NCBI Taxonomy" id="93221"/>
    <lineage>
        <taxon>Bacteria</taxon>
        <taxon>Pseudomonadati</taxon>
        <taxon>Pseudomonadota</taxon>
        <taxon>Betaproteobacteria</taxon>
        <taxon>Burkholderiales</taxon>
        <taxon>Burkholderiaceae</taxon>
        <taxon>Pandoraea</taxon>
    </lineage>
</organism>
<comment type="function">
    <text evidence="4">Has an important function as a repair enzyme for proteins that have been inactivated by oxidation. Catalyzes the reversible oxidation-reduction of methionine sulfoxide in proteins to methionine.</text>
</comment>
<dbReference type="HAMAP" id="MF_01401">
    <property type="entry name" value="MsrA"/>
    <property type="match status" value="1"/>
</dbReference>
<reference evidence="7" key="2">
    <citation type="submission" date="2016-11" db="EMBL/GenBank/DDBJ databases">
        <title>Complete Genome Sequencing of Pandoraea pulmonicola DSM 16583.</title>
        <authorList>
            <person name="Chan K.-G."/>
        </authorList>
    </citation>
    <scope>NUCLEOTIDE SEQUENCE</scope>
    <source>
        <strain evidence="7">DSM 16583</strain>
    </source>
</reference>
<dbReference type="KEGG" id="ppul:RO07_01995"/>
<dbReference type="NCBIfam" id="TIGR00401">
    <property type="entry name" value="msrA"/>
    <property type="match status" value="1"/>
</dbReference>
<evidence type="ECO:0000313" key="9">
    <source>
        <dbReference type="Proteomes" id="UP000035086"/>
    </source>
</evidence>
<reference evidence="8 10" key="3">
    <citation type="submission" date="2018-06" db="EMBL/GenBank/DDBJ databases">
        <authorList>
            <consortium name="Pathogen Informatics"/>
            <person name="Doyle S."/>
        </authorList>
    </citation>
    <scope>NUCLEOTIDE SEQUENCE [LARGE SCALE GENOMIC DNA]</scope>
    <source>
        <strain evidence="8 10">NCTC13159</strain>
    </source>
</reference>
<dbReference type="GO" id="GO:0008113">
    <property type="term" value="F:peptide-methionine (S)-S-oxide reductase activity"/>
    <property type="evidence" value="ECO:0007669"/>
    <property type="project" value="UniProtKB-UniRule"/>
</dbReference>
<evidence type="ECO:0000256" key="5">
    <source>
        <dbReference type="SAM" id="MobiDB-lite"/>
    </source>
</evidence>
<comment type="similarity">
    <text evidence="4">Belongs to the MsrA Met sulfoxide reductase family.</text>
</comment>
<dbReference type="InterPro" id="IPR036509">
    <property type="entry name" value="Met_Sox_Rdtase_MsrA_sf"/>
</dbReference>
<evidence type="ECO:0000259" key="6">
    <source>
        <dbReference type="Pfam" id="PF01625"/>
    </source>
</evidence>
<dbReference type="Gene3D" id="3.30.1060.10">
    <property type="entry name" value="Peptide methionine sulphoxide reductase MsrA"/>
    <property type="match status" value="1"/>
</dbReference>
<accession>A0AAJ5D235</accession>
<dbReference type="EMBL" id="UGSJ01000001">
    <property type="protein sequence ID" value="SUA92359.1"/>
    <property type="molecule type" value="Genomic_DNA"/>
</dbReference>
<evidence type="ECO:0000313" key="8">
    <source>
        <dbReference type="EMBL" id="SUA92359.1"/>
    </source>
</evidence>
<dbReference type="AlphaFoldDB" id="A0AAJ5D235"/>
<dbReference type="PANTHER" id="PTHR43774:SF1">
    <property type="entry name" value="PEPTIDE METHIONINE SULFOXIDE REDUCTASE MSRA 2"/>
    <property type="match status" value="1"/>
</dbReference>
<gene>
    <name evidence="8" type="primary">msrA1</name>
    <name evidence="4" type="synonym">msrA</name>
    <name evidence="8" type="ORF">NCTC13159_03889</name>
    <name evidence="7" type="ORF">RO07_01995</name>
</gene>
<dbReference type="Proteomes" id="UP000035086">
    <property type="component" value="Chromosome"/>
</dbReference>
<keyword evidence="9" id="KW-1185">Reference proteome</keyword>
<evidence type="ECO:0000256" key="2">
    <source>
        <dbReference type="ARBA" id="ARBA00047806"/>
    </source>
</evidence>
<reference evidence="9" key="1">
    <citation type="submission" date="2014-12" db="EMBL/GenBank/DDBJ databases">
        <title>Complete Genome Sequencing of Pandoraea pulmonicola DSM 16583.</title>
        <authorList>
            <person name="Chan K.-G."/>
        </authorList>
    </citation>
    <scope>NUCLEOTIDE SEQUENCE [LARGE SCALE GENOMIC DNA]</scope>
    <source>
        <strain evidence="9">DSM 16583</strain>
    </source>
</reference>
<dbReference type="SUPFAM" id="SSF55068">
    <property type="entry name" value="Peptide methionine sulfoxide reductase"/>
    <property type="match status" value="1"/>
</dbReference>
<evidence type="ECO:0000256" key="3">
    <source>
        <dbReference type="ARBA" id="ARBA00048782"/>
    </source>
</evidence>
<dbReference type="RefSeq" id="WP_039404830.1">
    <property type="nucleotide sequence ID" value="NZ_CP010310.2"/>
</dbReference>
<dbReference type="EMBL" id="CP010310">
    <property type="protein sequence ID" value="AJC19562.1"/>
    <property type="molecule type" value="Genomic_DNA"/>
</dbReference>
<keyword evidence="1 4" id="KW-0560">Oxidoreductase</keyword>
<evidence type="ECO:0000256" key="4">
    <source>
        <dbReference type="HAMAP-Rule" id="MF_01401"/>
    </source>
</evidence>
<dbReference type="InterPro" id="IPR002569">
    <property type="entry name" value="Met_Sox_Rdtase_MsrA_dom"/>
</dbReference>
<comment type="catalytic activity">
    <reaction evidence="2 4">
        <text>L-methionyl-[protein] + [thioredoxin]-disulfide + H2O = L-methionyl-(S)-S-oxide-[protein] + [thioredoxin]-dithiol</text>
        <dbReference type="Rhea" id="RHEA:14217"/>
        <dbReference type="Rhea" id="RHEA-COMP:10698"/>
        <dbReference type="Rhea" id="RHEA-COMP:10700"/>
        <dbReference type="Rhea" id="RHEA-COMP:12313"/>
        <dbReference type="Rhea" id="RHEA-COMP:12315"/>
        <dbReference type="ChEBI" id="CHEBI:15377"/>
        <dbReference type="ChEBI" id="CHEBI:16044"/>
        <dbReference type="ChEBI" id="CHEBI:29950"/>
        <dbReference type="ChEBI" id="CHEBI:44120"/>
        <dbReference type="ChEBI" id="CHEBI:50058"/>
        <dbReference type="EC" id="1.8.4.11"/>
    </reaction>
</comment>
<dbReference type="Pfam" id="PF01625">
    <property type="entry name" value="PMSR"/>
    <property type="match status" value="1"/>
</dbReference>
<feature type="domain" description="Peptide methionine sulphoxide reductase MsrA" evidence="6">
    <location>
        <begin position="81"/>
        <end position="233"/>
    </location>
</feature>
<feature type="region of interest" description="Disordered" evidence="5">
    <location>
        <begin position="1"/>
        <end position="29"/>
    </location>
</feature>
<proteinExistence type="inferred from homology"/>
<feature type="compositionally biased region" description="Low complexity" evidence="5">
    <location>
        <begin position="1"/>
        <end position="12"/>
    </location>
</feature>
<dbReference type="Proteomes" id="UP000254589">
    <property type="component" value="Unassembled WGS sequence"/>
</dbReference>
<sequence>MKPFDPLQSSAQPSPPSSHGASRRKPSAASRVRRALLGAAAAAAGVLVWQVGAYAFGGAEPAVAIAAPKLDEPTTGARTETAVFAGGCFWGVQGVFQHVQGVTRAVSGYAGGTAKTADYETVSSGATGHAESVQVTFDPQQVSYGKLLQIYFSVAHNPTEVNRQGPDAGTQYRSAVFPMNDAQRRVAEAYIAQLDAAHAYGRPIATKVEKYTGFYAAEAYHQDFLTEHPTHPYIVVNDLPKVKDLKRLFPALYRDTPALVKTASAK</sequence>
<dbReference type="PANTHER" id="PTHR43774">
    <property type="entry name" value="PEPTIDE METHIONINE SULFOXIDE REDUCTASE"/>
    <property type="match status" value="1"/>
</dbReference>